<evidence type="ECO:0000313" key="1">
    <source>
        <dbReference type="EMBL" id="GAA1715721.1"/>
    </source>
</evidence>
<proteinExistence type="predicted"/>
<dbReference type="EMBL" id="BAAANY010000040">
    <property type="protein sequence ID" value="GAA1715721.1"/>
    <property type="molecule type" value="Genomic_DNA"/>
</dbReference>
<accession>A0ABN2J0Z6</accession>
<sequence>MMPLDPTADIARRAWLPCPVRDHAAGCAACADGENCADHWQYLLATAGTQVFLQCPECAHLWDTDTRFDSRLRKSA</sequence>
<protein>
    <submittedName>
        <fullName evidence="1">Uncharacterized protein</fullName>
    </submittedName>
</protein>
<name>A0ABN2J0Z6_9ACTN</name>
<gene>
    <name evidence="1" type="ORF">GCM10009765_75630</name>
</gene>
<reference evidence="1 2" key="1">
    <citation type="journal article" date="2019" name="Int. J. Syst. Evol. Microbiol.">
        <title>The Global Catalogue of Microorganisms (GCM) 10K type strain sequencing project: providing services to taxonomists for standard genome sequencing and annotation.</title>
        <authorList>
            <consortium name="The Broad Institute Genomics Platform"/>
            <consortium name="The Broad Institute Genome Sequencing Center for Infectious Disease"/>
            <person name="Wu L."/>
            <person name="Ma J."/>
        </authorList>
    </citation>
    <scope>NUCLEOTIDE SEQUENCE [LARGE SCALE GENOMIC DNA]</scope>
    <source>
        <strain evidence="1 2">JCM 14718</strain>
    </source>
</reference>
<dbReference type="Proteomes" id="UP001500618">
    <property type="component" value="Unassembled WGS sequence"/>
</dbReference>
<comment type="caution">
    <text evidence="1">The sequence shown here is derived from an EMBL/GenBank/DDBJ whole genome shotgun (WGS) entry which is preliminary data.</text>
</comment>
<keyword evidence="2" id="KW-1185">Reference proteome</keyword>
<organism evidence="1 2">
    <name type="scientific">Fodinicola feengrottensis</name>
    <dbReference type="NCBI Taxonomy" id="435914"/>
    <lineage>
        <taxon>Bacteria</taxon>
        <taxon>Bacillati</taxon>
        <taxon>Actinomycetota</taxon>
        <taxon>Actinomycetes</taxon>
        <taxon>Mycobacteriales</taxon>
        <taxon>Fodinicola</taxon>
    </lineage>
</organism>
<evidence type="ECO:0000313" key="2">
    <source>
        <dbReference type="Proteomes" id="UP001500618"/>
    </source>
</evidence>